<keyword evidence="7 8" id="KW-0804">Transcription</keyword>
<dbReference type="PANTHER" id="PTHR19376:SF68">
    <property type="entry name" value="DNA-DIRECTED RNA POLYMERASE SUBUNIT BETA"/>
    <property type="match status" value="1"/>
</dbReference>
<geneLocation type="chloroplast" evidence="11"/>
<evidence type="ECO:0000256" key="6">
    <source>
        <dbReference type="ARBA" id="ARBA00022833"/>
    </source>
</evidence>
<dbReference type="Gene3D" id="1.10.1790.20">
    <property type="match status" value="1"/>
</dbReference>
<feature type="domain" description="RNA polymerase Rpb1" evidence="9">
    <location>
        <begin position="168"/>
        <end position="502"/>
    </location>
</feature>
<dbReference type="CDD" id="cd02655">
    <property type="entry name" value="RNAP_beta'_C"/>
    <property type="match status" value="1"/>
</dbReference>
<feature type="domain" description="RNA polymerase Rpb1" evidence="9">
    <location>
        <begin position="1686"/>
        <end position="1766"/>
    </location>
</feature>
<keyword evidence="3 8" id="KW-0808">Transferase</keyword>
<dbReference type="GO" id="GO:0006351">
    <property type="term" value="P:DNA-templated transcription"/>
    <property type="evidence" value="ECO:0007669"/>
    <property type="project" value="UniProtKB-UniRule"/>
</dbReference>
<feature type="binding site" evidence="8">
    <location>
        <position position="293"/>
    </location>
    <ligand>
        <name>Zn(2+)</name>
        <dbReference type="ChEBI" id="CHEBI:29105"/>
    </ligand>
</feature>
<dbReference type="InterPro" id="IPR042102">
    <property type="entry name" value="RNA_pol_Rpb1_3_sf"/>
</dbReference>
<dbReference type="Gene3D" id="1.10.150.390">
    <property type="match status" value="1"/>
</dbReference>
<dbReference type="PANTHER" id="PTHR19376">
    <property type="entry name" value="DNA-DIRECTED RNA POLYMERASE"/>
    <property type="match status" value="1"/>
</dbReference>
<dbReference type="SUPFAM" id="SSF64484">
    <property type="entry name" value="beta and beta-prime subunits of DNA dependent RNA-polymerase"/>
    <property type="match status" value="1"/>
</dbReference>
<protein>
    <recommendedName>
        <fullName evidence="8">DNA-directed RNA polymerase subunit beta''</fullName>
        <ecNumber evidence="8">2.7.7.6</ecNumber>
    </recommendedName>
    <alternativeName>
        <fullName evidence="8">PEP</fullName>
    </alternativeName>
    <alternativeName>
        <fullName evidence="8">Plastid-encoded RNA polymerase subunit beta''</fullName>
        <shortName evidence="8">RNA polymerase subunit beta''</shortName>
    </alternativeName>
</protein>
<comment type="cofactor">
    <cofactor evidence="8">
        <name>Zn(2+)</name>
        <dbReference type="ChEBI" id="CHEBI:29105"/>
    </cofactor>
    <text evidence="8">Binds 1 Zn(2+) ion per subunit.</text>
</comment>
<evidence type="ECO:0000256" key="2">
    <source>
        <dbReference type="ARBA" id="ARBA00022640"/>
    </source>
</evidence>
<feature type="binding site" evidence="8">
    <location>
        <position position="283"/>
    </location>
    <ligand>
        <name>Zn(2+)</name>
        <dbReference type="ChEBI" id="CHEBI:29105"/>
    </ligand>
</feature>
<accession>A0A0S2LPJ5</accession>
<evidence type="ECO:0000256" key="3">
    <source>
        <dbReference type="ARBA" id="ARBA00022679"/>
    </source>
</evidence>
<dbReference type="GO" id="GO:0003677">
    <property type="term" value="F:DNA binding"/>
    <property type="evidence" value="ECO:0007669"/>
    <property type="project" value="UniProtKB-UniRule"/>
</dbReference>
<dbReference type="HAMAP" id="MF_01324">
    <property type="entry name" value="RNApol_bact_RpoC2"/>
    <property type="match status" value="1"/>
</dbReference>
<dbReference type="InterPro" id="IPR007081">
    <property type="entry name" value="RNA_pol_Rpb1_5"/>
</dbReference>
<name>A0A0S2LPJ5_9CHLO</name>
<sequence length="1822" mass="209760">MNQRFWNQCFDKGRLKNFVLWFFANYGEHKTVELLENFKNIGFEYATKAGISLGIDDLKIPPKKTLLMAEAEQQTRATINQYKRGEITGVERFQRLIDTWHRTSESLKQEVIDHFQTTDILNPVYMMAFSGARGNVSQVRQLVGMRGLMADPQGQILDFPIRSNFREGLTLTEYIISCYGARKGIVDTALRTANAGYLTRRLVDVAQHVIVAHFDCGTKRGIVLTDMKEGNKTIYSLTNRLVGRVLAKDVENIGFRNQEISTDLAVNLAKNHKKIFVRSPLTCESNQLVCQLCYGWSLAQGNLVSIGEAVGIIAAQSIGEPGTQLTMRTFHTGGVFAGDVTDQIKAPYDGIATYPRSIPGTLIRTSEGKIAFLTKSEGMIKVENFPLVDDSKLYKIPPFTVLFVKNGEKVYSKQVIAQISNITKNQFKRNEAERCVNAEIDGEVFFPNLKTKELLSVLKKGEDFSIPQQRNKKQNQTKIEEYTNVIKKDFSKIKLEKEITDALKKGPEGPRKIEDWTSGSVLAGKIYQTPIPAHFFPKEGDYIGKTVLSNGEKRNRSSLFSGGILNGIKWLVDKNVCFSSSFYYFKKPLFSIAIHHFCYKKTGYFFTTKKNDSFFITKPFFPDECRSSFFSAFNKDLQTRIAHLEKSKFFLEWFPKNLQTNSSGLAYNGNQLNSKSNRDIAIFSNKKTAKTKQLFYSTNDILNLLDLESQSLWIPEKSYQITNQVGNNTRIFGSSVLFKEKNILFINRQGRKKSSSKIRYSSGDYFHVMHSKDKISLGSFENIKKNDLFKICSIRIKKQKSKFDESSAYYKDNKIGQKKKISNLKCRSNFESTIRSNDSSIKQKILHSLLLALSSSHKYVFFVYQKLCEYWTSFWTPSSKDQLPIICTKKKKIKAAFLDQSRKITTQIKQRNSWYYFKICRNENNNSRQHKKTLFPGQVFLDDIIFDKNIVYVESCFLSKENQPSLLSLAQKISESKNLKNSTEFGKQYSKEHRKDKTDKSGIEPNFIKWYKNKKSRFEPKTSDSQSNNLKVEHIITIDPVIEYTHNNSYKKFIKVFISNEPFESFINYQKNHSPQKTKTKKFSTTSFKTLSIFRHIRFRAFNKKKSTFFRLNVNTVSSKDPISKIKTTYRKDQYDYWKSYKNFHVNSDFNKNISKHYNDNFVSDAGEFKKLTFYTDIHYAFSKNKTTHSIPSTDILLKSLLLPFLSKSGRSFKIRNKNPTGFYNRTISKLEGSRLFVCHYQKGISSQFARLQLNTFKNLESNNIFFTKSIRTPDEGLQTRKTYDFTSCYKPFNIQPQFIGFLKKNSVAVFKENPKISFHRSFQCETIQFGKDLKKTLGKNKFFNSTKPFFPDECSISPARVFPHFLFDFSLYQKTDYEQKDSNKNRIAGEKSSFKNKSGLFVAFQGIKTSTIFNRKKYPGKNSIFTNESALARTAFLSPFEGEILKLTKSQCLILTNTDQISFYHKRKVDHSLDEQASLSMQIFTNFQEKTSILTQTYQKNKKIYSRTVDFSLGPPQKKLSASLDSANYDLEKNKNHANIFLGDFLVYGDLIKNLTKKKMEFKEETNLKKEKVGLKKPGQIIHLNKSKITLRRTQPIFLSPNTILHSFNGDFVEKNTPLMTLPYQVLTTGDIVQGIPKIEQLFEARTTKNGRFFKESIPNFLIALYQRYKTRLPLDQAVRQSFYKIQQIIIDGVQRVYRSQGVTIADKHIEIIVKQMTSKILVVKSGQTGFLPGEILDLEFVETLNQFLIKKIRYEPIILGITKASLEVDSFLSAASFQQTTKVLSRAAISKKRDFLKGLKENVIVGNLIPAGTGYIKEKN</sequence>
<keyword evidence="2 11" id="KW-0934">Plastid</keyword>
<evidence type="ECO:0000259" key="10">
    <source>
        <dbReference type="Pfam" id="PF05000"/>
    </source>
</evidence>
<dbReference type="InterPro" id="IPR038120">
    <property type="entry name" value="Rpb1_funnel_sf"/>
</dbReference>
<keyword evidence="4 8" id="KW-0548">Nucleotidyltransferase</keyword>
<feature type="binding site" evidence="8">
    <location>
        <position position="290"/>
    </location>
    <ligand>
        <name>Zn(2+)</name>
        <dbReference type="ChEBI" id="CHEBI:29105"/>
    </ligand>
</feature>
<evidence type="ECO:0000313" key="11">
    <source>
        <dbReference type="EMBL" id="ALO63381.1"/>
    </source>
</evidence>
<dbReference type="InterPro" id="IPR012756">
    <property type="entry name" value="DNA-dir_RpoC2_beta_pp"/>
</dbReference>
<gene>
    <name evidence="8 11" type="primary">rpoC2</name>
</gene>
<dbReference type="GO" id="GO:0009507">
    <property type="term" value="C:chloroplast"/>
    <property type="evidence" value="ECO:0007669"/>
    <property type="project" value="UniProtKB-SubCell"/>
</dbReference>
<keyword evidence="11" id="KW-0150">Chloroplast</keyword>
<dbReference type="GO" id="GO:0003899">
    <property type="term" value="F:DNA-directed RNA polymerase activity"/>
    <property type="evidence" value="ECO:0007669"/>
    <property type="project" value="UniProtKB-UniRule"/>
</dbReference>
<feature type="domain" description="RNA polymerase Rpb1" evidence="10">
    <location>
        <begin position="87"/>
        <end position="158"/>
    </location>
</feature>
<evidence type="ECO:0000259" key="9">
    <source>
        <dbReference type="Pfam" id="PF04998"/>
    </source>
</evidence>
<reference evidence="11" key="1">
    <citation type="journal article" date="2015" name="BMC Evol. Biol.">
        <title>Chloroplast phylogenomic analysis of chlorophyte green algae identifies a novel lineage sister to the Sphaeropleales (Chlorophyceae).</title>
        <authorList>
            <person name="Lemieux C."/>
            <person name="Vincent A.T."/>
            <person name="Labarre A."/>
            <person name="Otis C."/>
            <person name="Turmel M."/>
        </authorList>
    </citation>
    <scope>NUCLEOTIDE SEQUENCE</scope>
</reference>
<organism evidence="11">
    <name type="scientific">Carteria sp. SAG 8-5</name>
    <dbReference type="NCBI Taxonomy" id="1756294"/>
    <lineage>
        <taxon>Eukaryota</taxon>
        <taxon>Viridiplantae</taxon>
        <taxon>Chlorophyta</taxon>
        <taxon>core chlorophytes</taxon>
        <taxon>Chlorophyceae</taxon>
        <taxon>CS clade</taxon>
        <taxon>Chlamydomonadales</taxon>
        <taxon>Chlamydomonadaceae</taxon>
        <taxon>Carteria</taxon>
    </lineage>
</organism>
<evidence type="ECO:0000256" key="7">
    <source>
        <dbReference type="ARBA" id="ARBA00023163"/>
    </source>
</evidence>
<dbReference type="GO" id="GO:0000428">
    <property type="term" value="C:DNA-directed RNA polymerase complex"/>
    <property type="evidence" value="ECO:0007669"/>
    <property type="project" value="UniProtKB-KW"/>
</dbReference>
<keyword evidence="1 8" id="KW-0240">DNA-directed RNA polymerase</keyword>
<dbReference type="InterPro" id="IPR007083">
    <property type="entry name" value="RNA_pol_Rpb1_4"/>
</dbReference>
<dbReference type="InterPro" id="IPR045867">
    <property type="entry name" value="DNA-dir_RpoC_beta_prime"/>
</dbReference>
<comment type="subcellular location">
    <subcellularLocation>
        <location evidence="8">Plastid</location>
        <location evidence="8">Chloroplast</location>
    </subcellularLocation>
</comment>
<comment type="catalytic activity">
    <reaction evidence="8">
        <text>RNA(n) + a ribonucleoside 5'-triphosphate = RNA(n+1) + diphosphate</text>
        <dbReference type="Rhea" id="RHEA:21248"/>
        <dbReference type="Rhea" id="RHEA-COMP:14527"/>
        <dbReference type="Rhea" id="RHEA-COMP:17342"/>
        <dbReference type="ChEBI" id="CHEBI:33019"/>
        <dbReference type="ChEBI" id="CHEBI:61557"/>
        <dbReference type="ChEBI" id="CHEBI:140395"/>
        <dbReference type="EC" id="2.7.7.6"/>
    </reaction>
</comment>
<keyword evidence="5 8" id="KW-0479">Metal-binding</keyword>
<dbReference type="Pfam" id="PF04998">
    <property type="entry name" value="RNA_pol_Rpb1_5"/>
    <property type="match status" value="2"/>
</dbReference>
<comment type="subunit">
    <text evidence="8">In plastids the minimal PEP RNA polymerase catalytic core is composed of four subunits: alpha, beta, beta', and beta''. When a (nuclear-encoded) sigma factor is associated with the core the holoenzyme is formed, which can initiate transcription.</text>
</comment>
<dbReference type="Pfam" id="PF05000">
    <property type="entry name" value="RNA_pol_Rpb1_4"/>
    <property type="match status" value="1"/>
</dbReference>
<dbReference type="EC" id="2.7.7.6" evidence="8"/>
<dbReference type="EMBL" id="KT625419">
    <property type="protein sequence ID" value="ALO63381.1"/>
    <property type="molecule type" value="Genomic_DNA"/>
</dbReference>
<evidence type="ECO:0000256" key="1">
    <source>
        <dbReference type="ARBA" id="ARBA00022478"/>
    </source>
</evidence>
<keyword evidence="6 8" id="KW-0862">Zinc</keyword>
<evidence type="ECO:0000256" key="8">
    <source>
        <dbReference type="HAMAP-Rule" id="MF_01324"/>
    </source>
</evidence>
<evidence type="ECO:0000256" key="4">
    <source>
        <dbReference type="ARBA" id="ARBA00022695"/>
    </source>
</evidence>
<dbReference type="NCBIfam" id="TIGR02388">
    <property type="entry name" value="rpoC2_cyan"/>
    <property type="match status" value="1"/>
</dbReference>
<dbReference type="GO" id="GO:0008270">
    <property type="term" value="F:zinc ion binding"/>
    <property type="evidence" value="ECO:0007669"/>
    <property type="project" value="UniProtKB-UniRule"/>
</dbReference>
<proteinExistence type="inferred from homology"/>
<dbReference type="Gene3D" id="1.10.132.30">
    <property type="match status" value="1"/>
</dbReference>
<evidence type="ECO:0000256" key="5">
    <source>
        <dbReference type="ARBA" id="ARBA00022723"/>
    </source>
</evidence>
<comment type="similarity">
    <text evidence="8">Belongs to the RNA polymerase beta' chain family. RpoC2 subfamily.</text>
</comment>
<feature type="binding site" evidence="8">
    <location>
        <position position="216"/>
    </location>
    <ligand>
        <name>Zn(2+)</name>
        <dbReference type="ChEBI" id="CHEBI:29105"/>
    </ligand>
</feature>
<dbReference type="Gene3D" id="1.10.274.100">
    <property type="entry name" value="RNA polymerase Rpb1, domain 3"/>
    <property type="match status" value="1"/>
</dbReference>
<comment type="function">
    <text evidence="8">DNA-dependent RNA polymerase catalyzes the transcription of DNA into RNA using the four ribonucleoside triphosphates as substrates.</text>
</comment>